<keyword evidence="2" id="KW-1185">Reference proteome</keyword>
<organism evidence="1 2">
    <name type="scientific">Caldibacillus debilis GB1</name>
    <dbReference type="NCBI Taxonomy" id="1339248"/>
    <lineage>
        <taxon>Bacteria</taxon>
        <taxon>Bacillati</taxon>
        <taxon>Bacillota</taxon>
        <taxon>Bacilli</taxon>
        <taxon>Bacillales</taxon>
        <taxon>Bacillaceae</taxon>
        <taxon>Caldibacillus</taxon>
    </lineage>
</organism>
<reference evidence="1 2" key="1">
    <citation type="submission" date="2013-12" db="EMBL/GenBank/DDBJ databases">
        <title>Genome and proteome characterization of Caldibacillus debilis GB1 derived from a cellulolytic aero-tolerant co-culture.</title>
        <authorList>
            <person name="Wushke S.T."/>
            <person name="Zhang X."/>
            <person name="Fristensky B."/>
            <person name="Wilkins J.A."/>
            <person name="Levin D.B."/>
            <person name="Sparling R."/>
        </authorList>
    </citation>
    <scope>NUCLEOTIDE SEQUENCE [LARGE SCALE GENOMIC DNA]</scope>
    <source>
        <strain evidence="1 2">GB1</strain>
    </source>
</reference>
<gene>
    <name evidence="1" type="ORF">Cdeb_02619</name>
</gene>
<comment type="caution">
    <text evidence="1">The sequence shown here is derived from an EMBL/GenBank/DDBJ whole genome shotgun (WGS) entry which is preliminary data.</text>
</comment>
<dbReference type="EMBL" id="AZRV01000004">
    <property type="protein sequence ID" value="RKO63674.1"/>
    <property type="molecule type" value="Genomic_DNA"/>
</dbReference>
<evidence type="ECO:0000313" key="1">
    <source>
        <dbReference type="EMBL" id="RKO63674.1"/>
    </source>
</evidence>
<evidence type="ECO:0000313" key="2">
    <source>
        <dbReference type="Proteomes" id="UP000286235"/>
    </source>
</evidence>
<name>A0A420VJ26_9BACI</name>
<dbReference type="AlphaFoldDB" id="A0A420VJ26"/>
<protein>
    <submittedName>
        <fullName evidence="1">Uncharacterized protein</fullName>
    </submittedName>
</protein>
<accession>A0A420VJ26</accession>
<sequence length="177" mass="20568">MRRRQLPNLMGEGTENSRTVTPSGCFFCPRAETAAPPFLRVRETPGRFFLPVCGRIVRKGAPCPRPQVRPMETAVCRGWHHRFPRQIMWRFHAPRISPFPAFLNQDFQSREFRPSSGHFPRKKGPFPRSERPLSMTRFFTQAPRSAARFNFPRPVKFLHDPVEIEPARIRDDISGRG</sequence>
<proteinExistence type="predicted"/>
<dbReference type="Proteomes" id="UP000286235">
    <property type="component" value="Unassembled WGS sequence"/>
</dbReference>